<evidence type="ECO:0000256" key="1">
    <source>
        <dbReference type="ARBA" id="ARBA00004123"/>
    </source>
</evidence>
<comment type="similarity">
    <text evidence="2">Belongs to the eukaryotic RPC7 RNA polymerase subunit family.</text>
</comment>
<name>A0A2J7R1Q4_9NEOP</name>
<evidence type="ECO:0000313" key="5">
    <source>
        <dbReference type="EMBL" id="PNF34769.1"/>
    </source>
</evidence>
<comment type="caution">
    <text evidence="5">The sequence shown here is derived from an EMBL/GenBank/DDBJ whole genome shotgun (WGS) entry which is preliminary data.</text>
</comment>
<evidence type="ECO:0000313" key="6">
    <source>
        <dbReference type="Proteomes" id="UP000235965"/>
    </source>
</evidence>
<evidence type="ECO:0000256" key="4">
    <source>
        <dbReference type="SAM" id="MobiDB-lite"/>
    </source>
</evidence>
<evidence type="ECO:0000256" key="2">
    <source>
        <dbReference type="ARBA" id="ARBA00008352"/>
    </source>
</evidence>
<dbReference type="Proteomes" id="UP000235965">
    <property type="component" value="Unassembled WGS sequence"/>
</dbReference>
<dbReference type="EMBL" id="NEVH01008202">
    <property type="protein sequence ID" value="PNF34771.1"/>
    <property type="molecule type" value="Genomic_DNA"/>
</dbReference>
<dbReference type="FunCoup" id="A0A2J7R1Q4">
    <property type="interactions" value="245"/>
</dbReference>
<dbReference type="PANTHER" id="PTHR15367:SF2">
    <property type="entry name" value="DNA-DIRECTED RNA POLYMERASE III SUBUNIT"/>
    <property type="match status" value="1"/>
</dbReference>
<keyword evidence="5" id="KW-0240">DNA-directed RNA polymerase</keyword>
<proteinExistence type="inferred from homology"/>
<keyword evidence="3" id="KW-0539">Nucleus</keyword>
<feature type="compositionally biased region" description="Acidic residues" evidence="4">
    <location>
        <begin position="168"/>
        <end position="207"/>
    </location>
</feature>
<protein>
    <submittedName>
        <fullName evidence="5">DNA-directed RNA polymerase III subunit RPC7</fullName>
    </submittedName>
</protein>
<dbReference type="EMBL" id="NEVH01008202">
    <property type="protein sequence ID" value="PNF34770.1"/>
    <property type="molecule type" value="Genomic_DNA"/>
</dbReference>
<sequence length="234" mass="26447">MAGRGRGGGRGRGRAAMSFSVEQLGFSPGEALPGPVLQPPPIYPPMENRPIPLQTGVEGEYMMALKRDFVEFLRDSPAFVTPVATKADIERYSDRYQVALANKNHGDLKFDWTRFPSELRPQARLTGKRKRRTKATEREAKLTKKSLDIVNRLDELEKKEEQQSDGEGGGEEAEGKEEEEEKEGEEEEGAMDDLEEEDLDEEMDEGTDYINSYFDNGENYLDEEDDNLDDGPIY</sequence>
<comment type="subcellular location">
    <subcellularLocation>
        <location evidence="1">Nucleus</location>
    </subcellularLocation>
</comment>
<gene>
    <name evidence="5" type="ORF">B7P43_G03758</name>
</gene>
<evidence type="ECO:0000256" key="3">
    <source>
        <dbReference type="ARBA" id="ARBA00023242"/>
    </source>
</evidence>
<dbReference type="PANTHER" id="PTHR15367">
    <property type="entry name" value="DNA-DIRECTED RNA POLYMERASE III"/>
    <property type="match status" value="1"/>
</dbReference>
<accession>A0A2J7R1Q4</accession>
<dbReference type="GO" id="GO:0006383">
    <property type="term" value="P:transcription by RNA polymerase III"/>
    <property type="evidence" value="ECO:0007669"/>
    <property type="project" value="UniProtKB-UniRule"/>
</dbReference>
<feature type="compositionally biased region" description="Acidic residues" evidence="4">
    <location>
        <begin position="220"/>
        <end position="234"/>
    </location>
</feature>
<keyword evidence="5" id="KW-0804">Transcription</keyword>
<dbReference type="AlphaFoldDB" id="A0A2J7R1Q4"/>
<dbReference type="Pfam" id="PF11705">
    <property type="entry name" value="RNA_pol_3_Rpc31"/>
    <property type="match status" value="1"/>
</dbReference>
<keyword evidence="6" id="KW-1185">Reference proteome</keyword>
<feature type="compositionally biased region" description="Basic and acidic residues" evidence="4">
    <location>
        <begin position="134"/>
        <end position="162"/>
    </location>
</feature>
<reference evidence="5 6" key="1">
    <citation type="submission" date="2017-12" db="EMBL/GenBank/DDBJ databases">
        <title>Hemimetabolous genomes reveal molecular basis of termite eusociality.</title>
        <authorList>
            <person name="Harrison M.C."/>
            <person name="Jongepier E."/>
            <person name="Robertson H.M."/>
            <person name="Arning N."/>
            <person name="Bitard-Feildel T."/>
            <person name="Chao H."/>
            <person name="Childers C.P."/>
            <person name="Dinh H."/>
            <person name="Doddapaneni H."/>
            <person name="Dugan S."/>
            <person name="Gowin J."/>
            <person name="Greiner C."/>
            <person name="Han Y."/>
            <person name="Hu H."/>
            <person name="Hughes D.S.T."/>
            <person name="Huylmans A.-K."/>
            <person name="Kemena C."/>
            <person name="Kremer L.P.M."/>
            <person name="Lee S.L."/>
            <person name="Lopez-Ezquerra A."/>
            <person name="Mallet L."/>
            <person name="Monroy-Kuhn J.M."/>
            <person name="Moser A."/>
            <person name="Murali S.C."/>
            <person name="Muzny D.M."/>
            <person name="Otani S."/>
            <person name="Piulachs M.-D."/>
            <person name="Poelchau M."/>
            <person name="Qu J."/>
            <person name="Schaub F."/>
            <person name="Wada-Katsumata A."/>
            <person name="Worley K.C."/>
            <person name="Xie Q."/>
            <person name="Ylla G."/>
            <person name="Poulsen M."/>
            <person name="Gibbs R.A."/>
            <person name="Schal C."/>
            <person name="Richards S."/>
            <person name="Belles X."/>
            <person name="Korb J."/>
            <person name="Bornberg-Bauer E."/>
        </authorList>
    </citation>
    <scope>NUCLEOTIDE SEQUENCE [LARGE SCALE GENOMIC DNA]</scope>
    <source>
        <tissue evidence="5">Whole body</tissue>
    </source>
</reference>
<dbReference type="OrthoDB" id="66964at2759"/>
<dbReference type="EMBL" id="NEVH01008202">
    <property type="protein sequence ID" value="PNF34769.1"/>
    <property type="molecule type" value="Genomic_DNA"/>
</dbReference>
<dbReference type="STRING" id="105785.A0A2J7R1Q4"/>
<dbReference type="InParanoid" id="A0A2J7R1Q4"/>
<organism evidence="5 6">
    <name type="scientific">Cryptotermes secundus</name>
    <dbReference type="NCBI Taxonomy" id="105785"/>
    <lineage>
        <taxon>Eukaryota</taxon>
        <taxon>Metazoa</taxon>
        <taxon>Ecdysozoa</taxon>
        <taxon>Arthropoda</taxon>
        <taxon>Hexapoda</taxon>
        <taxon>Insecta</taxon>
        <taxon>Pterygota</taxon>
        <taxon>Neoptera</taxon>
        <taxon>Polyneoptera</taxon>
        <taxon>Dictyoptera</taxon>
        <taxon>Blattodea</taxon>
        <taxon>Blattoidea</taxon>
        <taxon>Termitoidae</taxon>
        <taxon>Kalotermitidae</taxon>
        <taxon>Cryptotermitinae</taxon>
        <taxon>Cryptotermes</taxon>
    </lineage>
</organism>
<dbReference type="InterPro" id="IPR024661">
    <property type="entry name" value="RNA_pol_III_Rpc31"/>
</dbReference>
<dbReference type="GO" id="GO:0005666">
    <property type="term" value="C:RNA polymerase III complex"/>
    <property type="evidence" value="ECO:0007669"/>
    <property type="project" value="UniProtKB-UniRule"/>
</dbReference>
<feature type="region of interest" description="Disordered" evidence="4">
    <location>
        <begin position="123"/>
        <end position="234"/>
    </location>
</feature>